<dbReference type="Proteomes" id="UP000255423">
    <property type="component" value="Unassembled WGS sequence"/>
</dbReference>
<dbReference type="InterPro" id="IPR011871">
    <property type="entry name" value="Fib_succ_major"/>
</dbReference>
<feature type="domain" description="Fibrobacter succinogenes major paralogous" evidence="2">
    <location>
        <begin position="517"/>
        <end position="633"/>
    </location>
</feature>
<keyword evidence="1" id="KW-0732">Signal</keyword>
<gene>
    <name evidence="3" type="ORF">SAMN05661053_1665</name>
</gene>
<dbReference type="PROSITE" id="PS51257">
    <property type="entry name" value="PROKAR_LIPOPROTEIN"/>
    <property type="match status" value="1"/>
</dbReference>
<reference evidence="3 4" key="1">
    <citation type="submission" date="2017-08" db="EMBL/GenBank/DDBJ databases">
        <authorList>
            <person name="de Groot N.N."/>
        </authorList>
    </citation>
    <scope>NUCLEOTIDE SEQUENCE [LARGE SCALE GENOMIC DNA]</scope>
    <source>
        <strain evidence="3 4">HM2</strain>
    </source>
</reference>
<feature type="signal peptide" evidence="1">
    <location>
        <begin position="1"/>
        <end position="20"/>
    </location>
</feature>
<dbReference type="EMBL" id="UHJL01000002">
    <property type="protein sequence ID" value="SUQ24270.1"/>
    <property type="molecule type" value="Genomic_DNA"/>
</dbReference>
<dbReference type="AlphaFoldDB" id="A0A380S621"/>
<evidence type="ECO:0000256" key="1">
    <source>
        <dbReference type="SAM" id="SignalP"/>
    </source>
</evidence>
<dbReference type="Pfam" id="PF09603">
    <property type="entry name" value="Fib_succ_major"/>
    <property type="match status" value="1"/>
</dbReference>
<protein>
    <submittedName>
        <fullName evidence="3">Major paralogous domain-containing protein</fullName>
    </submittedName>
</protein>
<evidence type="ECO:0000259" key="2">
    <source>
        <dbReference type="Pfam" id="PF09603"/>
    </source>
</evidence>
<sequence>MKHYSLIKLLSIMFVLVACGDDSSNNSGTDSNSASTSDIHFEENDPSSYTFETIVPIKNKTITGFAQKGPFKSGSTVDVFELELDGKTFAQTGKSFTGKVSNDSGAFKISNVSLKSQYALLRVTGYFKSEINGESVHATLTAVTDLSKRENVNVNILTHLEYDRVLYLLGKGMNFTAAKKQAESEVLAAFGIEGKIKNAEELNVFGNSDADAALVAISKLVLAGEKENTNRDEENLSGLLAKIATDIEEDGEWNEKVSLGLWLGNYNVDKLLCLEDRDGNLTDKYIRNYIISRRTVGRFCSSSIEGEIVKIPHLCEFYSPRDYITGVDCSYQFLCRDGSWSLVGDLGLNNISSVSVGRHCTASLYNYSFDNQGNSGFFVCAKGLISKKWLWNYGYKGEYIPPDRSIVSNFEKKVEWCEYILSEEARSFSKGKDGEIRYGNITGEGYKYDEGRGEWYNISELDTLLHVCTINHDGEKAKEKNNDSTVFFCYRGEWIEEVGSVYGLLRDSRDGKKYRTVTIGDQEWMAENLNYNPDYTSEIFGGYYLESSAKDVCPKGWHLPSVDEWDELCTTVGKESWMIKLRSSLHNPCRDNSDSYCEPLGWPSYKTGEDAYGFSVTPVGCFDCPCELGYDACFLSFSGENGSDTKMFSFDFGVLDLPDGAGNGFFPVRCVKD</sequence>
<name>A0A380S621_FIBSU</name>
<dbReference type="NCBIfam" id="TIGR02145">
    <property type="entry name" value="Fib_succ_major"/>
    <property type="match status" value="1"/>
</dbReference>
<organism evidence="3 4">
    <name type="scientific">Fibrobacter succinogenes</name>
    <name type="common">Bacteroides succinogenes</name>
    <dbReference type="NCBI Taxonomy" id="833"/>
    <lineage>
        <taxon>Bacteria</taxon>
        <taxon>Pseudomonadati</taxon>
        <taxon>Fibrobacterota</taxon>
        <taxon>Fibrobacteria</taxon>
        <taxon>Fibrobacterales</taxon>
        <taxon>Fibrobacteraceae</taxon>
        <taxon>Fibrobacter</taxon>
    </lineage>
</organism>
<evidence type="ECO:0000313" key="4">
    <source>
        <dbReference type="Proteomes" id="UP000255423"/>
    </source>
</evidence>
<evidence type="ECO:0000313" key="3">
    <source>
        <dbReference type="EMBL" id="SUQ24270.1"/>
    </source>
</evidence>
<accession>A0A380S621</accession>
<proteinExistence type="predicted"/>
<feature type="chain" id="PRO_5016739628" evidence="1">
    <location>
        <begin position="21"/>
        <end position="673"/>
    </location>
</feature>